<dbReference type="Pfam" id="PF10294">
    <property type="entry name" value="Methyltransf_16"/>
    <property type="match status" value="1"/>
</dbReference>
<keyword evidence="2" id="KW-0489">Methyltransferase</keyword>
<proteinExistence type="predicted"/>
<dbReference type="AlphaFoldDB" id="A0A9P6G337"/>
<dbReference type="Gene3D" id="3.40.50.150">
    <property type="entry name" value="Vaccinia Virus protein VP39"/>
    <property type="match status" value="1"/>
</dbReference>
<keyword evidence="2" id="KW-0808">Transferase</keyword>
<protein>
    <submittedName>
        <fullName evidence="2">Methyltransferase-like protein 22</fullName>
    </submittedName>
</protein>
<sequence length="394" mass="43606">MASARRTSSDSSDRDDQPPKRLKSGAVRGTMQLHEHARESSDHDANDDDAREDEIDSGEDCSQEDMLLSEVHIHPGNGRVDGRLISSTFRLSKTARPGVNNVSDATVVVAKTIEATLKPDGENDVHSDESDDPWDYYIDIQHTMGSTLRGVGSQVWMGSFLMTDYLVSLGDKIEGAIAIELGAGTGIASIAAGLLSPIAKIFCTDFDTAVLENCQSNIVQSCSTYPCAESSTLLSLEKRVLPKRLNWLAHDPFDCSLTEEIDPFSWTLDEIEEWKQNGAFIFASDVVYDDSLTDALIGCLEKLLTISLPKDHPRHEEGRVAYISMEKRYNFSLNELDIVAQAHDYFVKKMGLSKVLKACTIDKASIDSYCDYSRTEDLVLFEVTCRELLDLTKG</sequence>
<keyword evidence="3" id="KW-1185">Reference proteome</keyword>
<feature type="region of interest" description="Disordered" evidence="1">
    <location>
        <begin position="1"/>
        <end position="61"/>
    </location>
</feature>
<dbReference type="InterPro" id="IPR029063">
    <property type="entry name" value="SAM-dependent_MTases_sf"/>
</dbReference>
<dbReference type="PANTHER" id="PTHR23108">
    <property type="entry name" value="METHYLTRANSFERASE-RELATED"/>
    <property type="match status" value="1"/>
</dbReference>
<reference evidence="2" key="1">
    <citation type="journal article" date="2020" name="Fungal Divers.">
        <title>Resolving the Mortierellaceae phylogeny through synthesis of multi-gene phylogenetics and phylogenomics.</title>
        <authorList>
            <person name="Vandepol N."/>
            <person name="Liber J."/>
            <person name="Desiro A."/>
            <person name="Na H."/>
            <person name="Kennedy M."/>
            <person name="Barry K."/>
            <person name="Grigoriev I.V."/>
            <person name="Miller A.N."/>
            <person name="O'Donnell K."/>
            <person name="Stajich J.E."/>
            <person name="Bonito G."/>
        </authorList>
    </citation>
    <scope>NUCLEOTIDE SEQUENCE</scope>
    <source>
        <strain evidence="2">KOD1015</strain>
    </source>
</reference>
<dbReference type="GO" id="GO:0032259">
    <property type="term" value="P:methylation"/>
    <property type="evidence" value="ECO:0007669"/>
    <property type="project" value="UniProtKB-KW"/>
</dbReference>
<accession>A0A9P6G337</accession>
<dbReference type="EMBL" id="JAABOA010000054">
    <property type="protein sequence ID" value="KAF9586249.1"/>
    <property type="molecule type" value="Genomic_DNA"/>
</dbReference>
<evidence type="ECO:0000256" key="1">
    <source>
        <dbReference type="SAM" id="MobiDB-lite"/>
    </source>
</evidence>
<dbReference type="OrthoDB" id="10255963at2759"/>
<name>A0A9P6G337_9FUNG</name>
<dbReference type="SUPFAM" id="SSF53335">
    <property type="entry name" value="S-adenosyl-L-methionine-dependent methyltransferases"/>
    <property type="match status" value="1"/>
</dbReference>
<feature type="compositionally biased region" description="Acidic residues" evidence="1">
    <location>
        <begin position="45"/>
        <end position="61"/>
    </location>
</feature>
<evidence type="ECO:0000313" key="3">
    <source>
        <dbReference type="Proteomes" id="UP000780801"/>
    </source>
</evidence>
<dbReference type="GO" id="GO:0008276">
    <property type="term" value="F:protein methyltransferase activity"/>
    <property type="evidence" value="ECO:0007669"/>
    <property type="project" value="InterPro"/>
</dbReference>
<dbReference type="InterPro" id="IPR038899">
    <property type="entry name" value="METTL22"/>
</dbReference>
<dbReference type="GO" id="GO:0005634">
    <property type="term" value="C:nucleus"/>
    <property type="evidence" value="ECO:0007669"/>
    <property type="project" value="TreeGrafter"/>
</dbReference>
<dbReference type="InterPro" id="IPR019410">
    <property type="entry name" value="Methyltransf_16"/>
</dbReference>
<dbReference type="Proteomes" id="UP000780801">
    <property type="component" value="Unassembled WGS sequence"/>
</dbReference>
<feature type="compositionally biased region" description="Basic and acidic residues" evidence="1">
    <location>
        <begin position="7"/>
        <end position="19"/>
    </location>
</feature>
<comment type="caution">
    <text evidence="2">The sequence shown here is derived from an EMBL/GenBank/DDBJ whole genome shotgun (WGS) entry which is preliminary data.</text>
</comment>
<evidence type="ECO:0000313" key="2">
    <source>
        <dbReference type="EMBL" id="KAF9586249.1"/>
    </source>
</evidence>
<gene>
    <name evidence="2" type="primary">METTL22</name>
    <name evidence="2" type="ORF">BGW38_008017</name>
</gene>
<feature type="compositionally biased region" description="Basic and acidic residues" evidence="1">
    <location>
        <begin position="33"/>
        <end position="44"/>
    </location>
</feature>
<organism evidence="2 3">
    <name type="scientific">Lunasporangiospora selenospora</name>
    <dbReference type="NCBI Taxonomy" id="979761"/>
    <lineage>
        <taxon>Eukaryota</taxon>
        <taxon>Fungi</taxon>
        <taxon>Fungi incertae sedis</taxon>
        <taxon>Mucoromycota</taxon>
        <taxon>Mortierellomycotina</taxon>
        <taxon>Mortierellomycetes</taxon>
        <taxon>Mortierellales</taxon>
        <taxon>Mortierellaceae</taxon>
        <taxon>Lunasporangiospora</taxon>
    </lineage>
</organism>
<dbReference type="PANTHER" id="PTHR23108:SF0">
    <property type="entry name" value="METHYLTRANSFERASE-LIKE PROTEIN 22"/>
    <property type="match status" value="1"/>
</dbReference>